<dbReference type="GO" id="GO:0030244">
    <property type="term" value="P:cellulose biosynthetic process"/>
    <property type="evidence" value="ECO:0007669"/>
    <property type="project" value="InterPro"/>
</dbReference>
<dbReference type="Proteomes" id="UP000827889">
    <property type="component" value="Chromosome 9"/>
</dbReference>
<keyword evidence="6 11" id="KW-0472">Membrane</keyword>
<feature type="binding site" evidence="9">
    <location>
        <position position="152"/>
    </location>
    <ligand>
        <name>UDP-alpha-D-glucose</name>
        <dbReference type="ChEBI" id="CHEBI:58885"/>
    </ligand>
</feature>
<dbReference type="SUPFAM" id="SSF53448">
    <property type="entry name" value="Nucleotide-diphospho-sugar transferases"/>
    <property type="match status" value="1"/>
</dbReference>
<keyword evidence="4 11" id="KW-0812">Transmembrane</keyword>
<keyword evidence="3" id="KW-0808">Transferase</keyword>
<keyword evidence="7" id="KW-0961">Cell wall biogenesis/degradation</keyword>
<keyword evidence="12" id="KW-1185">Reference proteome</keyword>
<feature type="transmembrane region" description="Helical" evidence="11">
    <location>
        <begin position="526"/>
        <end position="545"/>
    </location>
</feature>
<protein>
    <submittedName>
        <fullName evidence="13">LOW QUALITY PROTEIN: cellulose synthase-like protein G3</fullName>
    </submittedName>
</protein>
<dbReference type="AlphaFoldDB" id="A0A8B8P6G5"/>
<evidence type="ECO:0000256" key="8">
    <source>
        <dbReference type="PIRSR" id="PIRSR605150-1"/>
    </source>
</evidence>
<feature type="transmembrane region" description="Helical" evidence="11">
    <location>
        <begin position="693"/>
        <end position="711"/>
    </location>
</feature>
<feature type="transmembrane region" description="Helical" evidence="11">
    <location>
        <begin position="565"/>
        <end position="585"/>
    </location>
</feature>
<keyword evidence="2" id="KW-0328">Glycosyltransferase</keyword>
<evidence type="ECO:0000256" key="5">
    <source>
        <dbReference type="ARBA" id="ARBA00022989"/>
    </source>
</evidence>
<feature type="binding site" evidence="9">
    <location>
        <position position="123"/>
    </location>
    <ligand>
        <name>UDP-alpha-D-glucose</name>
        <dbReference type="ChEBI" id="CHEBI:58885"/>
    </ligand>
</feature>
<dbReference type="PANTHER" id="PTHR13301">
    <property type="entry name" value="X-BOX TRANSCRIPTION FACTOR-RELATED"/>
    <property type="match status" value="1"/>
</dbReference>
<evidence type="ECO:0000256" key="1">
    <source>
        <dbReference type="ARBA" id="ARBA00004127"/>
    </source>
</evidence>
<dbReference type="RefSeq" id="XP_030530214.2">
    <property type="nucleotide sequence ID" value="XM_030674354.2"/>
</dbReference>
<feature type="binding site" evidence="10">
    <location>
        <position position="313"/>
    </location>
    <ligand>
        <name>Mn(2+)</name>
        <dbReference type="ChEBI" id="CHEBI:29035"/>
    </ligand>
</feature>
<feature type="transmembrane region" description="Helical" evidence="11">
    <location>
        <begin position="651"/>
        <end position="673"/>
    </location>
</feature>
<evidence type="ECO:0000313" key="12">
    <source>
        <dbReference type="Proteomes" id="UP000827889"/>
    </source>
</evidence>
<feature type="binding site" evidence="10">
    <location>
        <position position="289"/>
    </location>
    <ligand>
        <name>Mn(2+)</name>
        <dbReference type="ChEBI" id="CHEBI:29035"/>
    </ligand>
</feature>
<gene>
    <name evidence="13" type="primary">LOC115740768</name>
</gene>
<dbReference type="GO" id="GO:0012505">
    <property type="term" value="C:endomembrane system"/>
    <property type="evidence" value="ECO:0007669"/>
    <property type="project" value="UniProtKB-SubCell"/>
</dbReference>
<organism evidence="12 13">
    <name type="scientific">Rhodamnia argentea</name>
    <dbReference type="NCBI Taxonomy" id="178133"/>
    <lineage>
        <taxon>Eukaryota</taxon>
        <taxon>Viridiplantae</taxon>
        <taxon>Streptophyta</taxon>
        <taxon>Embryophyta</taxon>
        <taxon>Tracheophyta</taxon>
        <taxon>Spermatophyta</taxon>
        <taxon>Magnoliopsida</taxon>
        <taxon>eudicotyledons</taxon>
        <taxon>Gunneridae</taxon>
        <taxon>Pentapetalae</taxon>
        <taxon>rosids</taxon>
        <taxon>malvids</taxon>
        <taxon>Myrtales</taxon>
        <taxon>Myrtaceae</taxon>
        <taxon>Myrtoideae</taxon>
        <taxon>Myrteae</taxon>
        <taxon>Australasian group</taxon>
        <taxon>Rhodamnia</taxon>
    </lineage>
</organism>
<reference evidence="13" key="1">
    <citation type="submission" date="2025-08" db="UniProtKB">
        <authorList>
            <consortium name="RefSeq"/>
        </authorList>
    </citation>
    <scope>IDENTIFICATION</scope>
    <source>
        <tissue evidence="13">Leaf</tissue>
    </source>
</reference>
<feature type="active site" evidence="8">
    <location>
        <position position="152"/>
    </location>
</feature>
<evidence type="ECO:0000256" key="7">
    <source>
        <dbReference type="ARBA" id="ARBA00023316"/>
    </source>
</evidence>
<proteinExistence type="predicted"/>
<evidence type="ECO:0000313" key="13">
    <source>
        <dbReference type="RefSeq" id="XP_030530214.2"/>
    </source>
</evidence>
<evidence type="ECO:0000256" key="11">
    <source>
        <dbReference type="SAM" id="Phobius"/>
    </source>
</evidence>
<evidence type="ECO:0000256" key="6">
    <source>
        <dbReference type="ARBA" id="ARBA00023136"/>
    </source>
</evidence>
<evidence type="ECO:0000256" key="10">
    <source>
        <dbReference type="PIRSR" id="PIRSR605150-3"/>
    </source>
</evidence>
<dbReference type="KEGG" id="rarg:115740768"/>
<feature type="transmembrane region" description="Helical" evidence="11">
    <location>
        <begin position="32"/>
        <end position="49"/>
    </location>
</feature>
<comment type="subcellular location">
    <subcellularLocation>
        <location evidence="1">Endomembrane system</location>
        <topology evidence="1">Multi-pass membrane protein</topology>
    </subcellularLocation>
</comment>
<dbReference type="InterPro" id="IPR005150">
    <property type="entry name" value="Cellulose_synth"/>
</dbReference>
<evidence type="ECO:0000256" key="9">
    <source>
        <dbReference type="PIRSR" id="PIRSR605150-2"/>
    </source>
</evidence>
<feature type="transmembrane region" description="Helical" evidence="11">
    <location>
        <begin position="61"/>
        <end position="80"/>
    </location>
</feature>
<dbReference type="InterPro" id="IPR029044">
    <property type="entry name" value="Nucleotide-diphossugar_trans"/>
</dbReference>
<accession>A0A8B8P6G5</accession>
<evidence type="ECO:0000256" key="4">
    <source>
        <dbReference type="ARBA" id="ARBA00022692"/>
    </source>
</evidence>
<dbReference type="Gene3D" id="3.90.550.10">
    <property type="entry name" value="Spore Coat Polysaccharide Biosynthesis Protein SpsA, Chain A"/>
    <property type="match status" value="1"/>
</dbReference>
<dbReference type="GO" id="GO:0071555">
    <property type="term" value="P:cell wall organization"/>
    <property type="evidence" value="ECO:0007669"/>
    <property type="project" value="UniProtKB-KW"/>
</dbReference>
<name>A0A8B8P6G5_9MYRT</name>
<evidence type="ECO:0000256" key="3">
    <source>
        <dbReference type="ARBA" id="ARBA00022679"/>
    </source>
</evidence>
<dbReference type="Pfam" id="PF03552">
    <property type="entry name" value="Cellulose_synt"/>
    <property type="match status" value="2"/>
</dbReference>
<keyword evidence="5 11" id="KW-1133">Transmembrane helix</keyword>
<dbReference type="GO" id="GO:0016020">
    <property type="term" value="C:membrane"/>
    <property type="evidence" value="ECO:0007669"/>
    <property type="project" value="InterPro"/>
</dbReference>
<feature type="active site" evidence="8">
    <location>
        <position position="454"/>
    </location>
</feature>
<evidence type="ECO:0000256" key="2">
    <source>
        <dbReference type="ARBA" id="ARBA00022676"/>
    </source>
</evidence>
<feature type="transmembrane region" description="Helical" evidence="11">
    <location>
        <begin position="723"/>
        <end position="742"/>
    </location>
</feature>
<dbReference type="GeneID" id="115740768"/>
<feature type="binding site" evidence="9">
    <location>
        <position position="122"/>
    </location>
    <ligand>
        <name>UDP-alpha-D-glucose</name>
        <dbReference type="ChEBI" id="CHEBI:58885"/>
    </ligand>
</feature>
<dbReference type="GO" id="GO:0016760">
    <property type="term" value="F:cellulose synthase (UDP-forming) activity"/>
    <property type="evidence" value="ECO:0007669"/>
    <property type="project" value="InterPro"/>
</dbReference>
<sequence length="745" mass="83020">MVAPKGSMASATANHPPLNSHKLLRRALPNRAFALIFACAISALFYHHVKTLLRPTTAANAVSALFLLLADAVLAFMWCTTQSFRLYPTRNEEFPENLEKVVGGTRGFPALDVFICTADPYKEPPMGVVNTALSVMAYEYPVEKLSVYVSDDGGSELTMFAFMEAARFAGHWLPFCRERSLVERSPEAYFASNICGGTDIDKMKMMYESMKVRVEHVVERGKVGEEYINGDRERRVLGKWTDEFTRRDHPAVIEILLDNSRDRDIAGNVMPNLIYLSREKSKNVPHQFKAGALNVLLRVSAVMTNAPILLTLDCDMRSNDPSTPRRALCYLANPSTDQSQLGYVQFPQRFQGINEGDIYCGDFKRLFQINPPGMTNGPSYVGTGCFFRRRCLFGAPSAIVLPEIPELSPERCLKGPIQSEETLALAKKVAGCKYEHNTNWGHKVGFRYGSLVEDYYTGYMLQCEGWRSAFCHPDRAAFLGDAPICLIDVLNQNKRWAIGLLEVGFSKFSPVTYGVRSMGLLMGLSFAHYAFWAVWCIPITIYAFLPQIALINGLSIFPKVSEPWFFLYIFLFLGAYAQDLTDFALAGHNGTLRRWWNDQRMCLVRGLTSYVFGTIEFTLKSLGFAAHGFNVTSKVLDDEQSKKYEQGVFEFGAVSPMFVVLAVAAIVNLASLLQGLTTVVAVARRSGGDAEGLVLQVLLASFGVVNCWPIYEAMFIRTDKGRMPTKVTLVSTFIASLLYTAVSLA</sequence>